<protein>
    <submittedName>
        <fullName evidence="4">CBS domain-containing protein</fullName>
    </submittedName>
</protein>
<organism evidence="4 5">
    <name type="scientific">Candidatus Fusicatenibacter intestinigallinarum</name>
    <dbReference type="NCBI Taxonomy" id="2838598"/>
    <lineage>
        <taxon>Bacteria</taxon>
        <taxon>Bacillati</taxon>
        <taxon>Bacillota</taxon>
        <taxon>Clostridia</taxon>
        <taxon>Lachnospirales</taxon>
        <taxon>Lachnospiraceae</taxon>
        <taxon>Fusicatenibacter</taxon>
    </lineage>
</organism>
<accession>A0A9D2SN38</accession>
<sequence>MNILFFITPKSETAYIYDDFTLRQTIEKMEYHKYTAVPILNRKGNYIGTVTEGDLLRIIKEQYTLSLHDAEDVPIWQVPRRWTYEPVNINCNIEDLIELSMRQNFVPVVDDEGVFIGIIRRKDIIQYCYEKSGICETEHRTEAARSDEEEMCVQA</sequence>
<evidence type="ECO:0000313" key="4">
    <source>
        <dbReference type="EMBL" id="HJC16210.1"/>
    </source>
</evidence>
<dbReference type="Pfam" id="PF00571">
    <property type="entry name" value="CBS"/>
    <property type="match status" value="2"/>
</dbReference>
<evidence type="ECO:0000259" key="3">
    <source>
        <dbReference type="PROSITE" id="PS51371"/>
    </source>
</evidence>
<dbReference type="Proteomes" id="UP000823849">
    <property type="component" value="Unassembled WGS sequence"/>
</dbReference>
<reference evidence="4" key="2">
    <citation type="submission" date="2021-04" db="EMBL/GenBank/DDBJ databases">
        <authorList>
            <person name="Gilroy R."/>
        </authorList>
    </citation>
    <scope>NUCLEOTIDE SEQUENCE</scope>
    <source>
        <strain evidence="4">CHK185-5351</strain>
    </source>
</reference>
<dbReference type="InterPro" id="IPR051257">
    <property type="entry name" value="Diverse_CBS-Domain"/>
</dbReference>
<dbReference type="AlphaFoldDB" id="A0A9D2SN38"/>
<name>A0A9D2SN38_9FIRM</name>
<comment type="caution">
    <text evidence="4">The sequence shown here is derived from an EMBL/GenBank/DDBJ whole genome shotgun (WGS) entry which is preliminary data.</text>
</comment>
<dbReference type="PANTHER" id="PTHR43080:SF26">
    <property type="entry name" value="REGULATORY PROTEIN"/>
    <property type="match status" value="1"/>
</dbReference>
<evidence type="ECO:0000256" key="1">
    <source>
        <dbReference type="ARBA" id="ARBA00023122"/>
    </source>
</evidence>
<gene>
    <name evidence="4" type="ORF">H9705_10420</name>
</gene>
<keyword evidence="1 2" id="KW-0129">CBS domain</keyword>
<dbReference type="InterPro" id="IPR046342">
    <property type="entry name" value="CBS_dom_sf"/>
</dbReference>
<dbReference type="PANTHER" id="PTHR43080">
    <property type="entry name" value="CBS DOMAIN-CONTAINING PROTEIN CBSX3, MITOCHONDRIAL"/>
    <property type="match status" value="1"/>
</dbReference>
<dbReference type="SMART" id="SM00116">
    <property type="entry name" value="CBS"/>
    <property type="match status" value="2"/>
</dbReference>
<dbReference type="PROSITE" id="PS51371">
    <property type="entry name" value="CBS"/>
    <property type="match status" value="1"/>
</dbReference>
<dbReference type="SUPFAM" id="SSF54631">
    <property type="entry name" value="CBS-domain pair"/>
    <property type="match status" value="1"/>
</dbReference>
<evidence type="ECO:0000256" key="2">
    <source>
        <dbReference type="PROSITE-ProRule" id="PRU00703"/>
    </source>
</evidence>
<evidence type="ECO:0000313" key="5">
    <source>
        <dbReference type="Proteomes" id="UP000823849"/>
    </source>
</evidence>
<feature type="domain" description="CBS" evidence="3">
    <location>
        <begin position="7"/>
        <end position="65"/>
    </location>
</feature>
<proteinExistence type="predicted"/>
<dbReference type="InterPro" id="IPR000644">
    <property type="entry name" value="CBS_dom"/>
</dbReference>
<dbReference type="Gene3D" id="3.10.580.10">
    <property type="entry name" value="CBS-domain"/>
    <property type="match status" value="1"/>
</dbReference>
<dbReference type="EMBL" id="DWWU01000043">
    <property type="protein sequence ID" value="HJC16210.1"/>
    <property type="molecule type" value="Genomic_DNA"/>
</dbReference>
<reference evidence="4" key="1">
    <citation type="journal article" date="2021" name="PeerJ">
        <title>Extensive microbial diversity within the chicken gut microbiome revealed by metagenomics and culture.</title>
        <authorList>
            <person name="Gilroy R."/>
            <person name="Ravi A."/>
            <person name="Getino M."/>
            <person name="Pursley I."/>
            <person name="Horton D.L."/>
            <person name="Alikhan N.F."/>
            <person name="Baker D."/>
            <person name="Gharbi K."/>
            <person name="Hall N."/>
            <person name="Watson M."/>
            <person name="Adriaenssens E.M."/>
            <person name="Foster-Nyarko E."/>
            <person name="Jarju S."/>
            <person name="Secka A."/>
            <person name="Antonio M."/>
            <person name="Oren A."/>
            <person name="Chaudhuri R.R."/>
            <person name="La Ragione R."/>
            <person name="Hildebrand F."/>
            <person name="Pallen M.J."/>
        </authorList>
    </citation>
    <scope>NUCLEOTIDE SEQUENCE</scope>
    <source>
        <strain evidence="4">CHK185-5351</strain>
    </source>
</reference>
<dbReference type="CDD" id="cd09834">
    <property type="entry name" value="CBS_pair_bac"/>
    <property type="match status" value="1"/>
</dbReference>